<dbReference type="PROSITE" id="PS01124">
    <property type="entry name" value="HTH_ARAC_FAMILY_2"/>
    <property type="match status" value="1"/>
</dbReference>
<evidence type="ECO:0000256" key="3">
    <source>
        <dbReference type="ARBA" id="ARBA00023163"/>
    </source>
</evidence>
<proteinExistence type="predicted"/>
<feature type="domain" description="HTH araC/xylS-type" evidence="4">
    <location>
        <begin position="244"/>
        <end position="345"/>
    </location>
</feature>
<dbReference type="EMBL" id="BAAASG010000007">
    <property type="protein sequence ID" value="GAA2490095.1"/>
    <property type="molecule type" value="Genomic_DNA"/>
</dbReference>
<keyword evidence="1" id="KW-0805">Transcription regulation</keyword>
<evidence type="ECO:0000259" key="4">
    <source>
        <dbReference type="PROSITE" id="PS01124"/>
    </source>
</evidence>
<name>A0ABP5Z7T6_STRLO</name>
<dbReference type="SUPFAM" id="SSF46689">
    <property type="entry name" value="Homeodomain-like"/>
    <property type="match status" value="1"/>
</dbReference>
<dbReference type="Proteomes" id="UP001501777">
    <property type="component" value="Unassembled WGS sequence"/>
</dbReference>
<dbReference type="PANTHER" id="PTHR46796">
    <property type="entry name" value="HTH-TYPE TRANSCRIPTIONAL ACTIVATOR RHAS-RELATED"/>
    <property type="match status" value="1"/>
</dbReference>
<dbReference type="InterPro" id="IPR009057">
    <property type="entry name" value="Homeodomain-like_sf"/>
</dbReference>
<sequence length="350" mass="37719">MVRIRVLTSWPYARLIAFSASRVGNPGSRSYSLTMHPAPAATPRPAQAFSTARLAPAERLRAWEEHNADALIALMCRTPGGADFRAREDNLDLGRVHLARVRTTAHMVERPADLIERRPTGSVAIYVSLRGEALFQQAGRRQVVRPGDLLVCDADGSFVRGFGQGLDELAVRVDRGALPDGVQVREPLIVRRDESNPYGRALARLVGRAVGGEGATRPDEQAIVDLASVLASDGATRPPVVHRALACARVEDRLHDPRLSAPEVAGAVGISVRQLTRVFADGGTTFPRYVLGRRLEAAYGLLTGPGAAEVRTATVAARCGFSSVAHFSQTFHARFGITAGELRRTAAQRD</sequence>
<dbReference type="InterPro" id="IPR050204">
    <property type="entry name" value="AraC_XylS_family_regulators"/>
</dbReference>
<comment type="caution">
    <text evidence="5">The sequence shown here is derived from an EMBL/GenBank/DDBJ whole genome shotgun (WGS) entry which is preliminary data.</text>
</comment>
<evidence type="ECO:0000313" key="6">
    <source>
        <dbReference type="Proteomes" id="UP001501777"/>
    </source>
</evidence>
<protein>
    <recommendedName>
        <fullName evidence="4">HTH araC/xylS-type domain-containing protein</fullName>
    </recommendedName>
</protein>
<gene>
    <name evidence="5" type="ORF">GCM10010276_31410</name>
</gene>
<keyword evidence="6" id="KW-1185">Reference proteome</keyword>
<dbReference type="Gene3D" id="1.10.10.60">
    <property type="entry name" value="Homeodomain-like"/>
    <property type="match status" value="1"/>
</dbReference>
<dbReference type="Pfam" id="PF12833">
    <property type="entry name" value="HTH_18"/>
    <property type="match status" value="1"/>
</dbReference>
<dbReference type="InterPro" id="IPR035418">
    <property type="entry name" value="AraC-bd_2"/>
</dbReference>
<dbReference type="PANTHER" id="PTHR46796:SF6">
    <property type="entry name" value="ARAC SUBFAMILY"/>
    <property type="match status" value="1"/>
</dbReference>
<evidence type="ECO:0000256" key="1">
    <source>
        <dbReference type="ARBA" id="ARBA00023015"/>
    </source>
</evidence>
<keyword evidence="2" id="KW-0238">DNA-binding</keyword>
<dbReference type="InterPro" id="IPR018060">
    <property type="entry name" value="HTH_AraC"/>
</dbReference>
<reference evidence="6" key="1">
    <citation type="journal article" date="2019" name="Int. J. Syst. Evol. Microbiol.">
        <title>The Global Catalogue of Microorganisms (GCM) 10K type strain sequencing project: providing services to taxonomists for standard genome sequencing and annotation.</title>
        <authorList>
            <consortium name="The Broad Institute Genomics Platform"/>
            <consortium name="The Broad Institute Genome Sequencing Center for Infectious Disease"/>
            <person name="Wu L."/>
            <person name="Ma J."/>
        </authorList>
    </citation>
    <scope>NUCLEOTIDE SEQUENCE [LARGE SCALE GENOMIC DNA]</scope>
    <source>
        <strain evidence="6">JCM 4395</strain>
    </source>
</reference>
<accession>A0ABP5Z7T6</accession>
<dbReference type="Pfam" id="PF14525">
    <property type="entry name" value="AraC_binding_2"/>
    <property type="match status" value="1"/>
</dbReference>
<dbReference type="SMART" id="SM00342">
    <property type="entry name" value="HTH_ARAC"/>
    <property type="match status" value="1"/>
</dbReference>
<organism evidence="5 6">
    <name type="scientific">Streptomyces longisporus</name>
    <dbReference type="NCBI Taxonomy" id="1948"/>
    <lineage>
        <taxon>Bacteria</taxon>
        <taxon>Bacillati</taxon>
        <taxon>Actinomycetota</taxon>
        <taxon>Actinomycetes</taxon>
        <taxon>Kitasatosporales</taxon>
        <taxon>Streptomycetaceae</taxon>
        <taxon>Streptomyces</taxon>
    </lineage>
</organism>
<evidence type="ECO:0000256" key="2">
    <source>
        <dbReference type="ARBA" id="ARBA00023125"/>
    </source>
</evidence>
<evidence type="ECO:0000313" key="5">
    <source>
        <dbReference type="EMBL" id="GAA2490095.1"/>
    </source>
</evidence>
<keyword evidence="3" id="KW-0804">Transcription</keyword>